<comment type="caution">
    <text evidence="1">The sequence shown here is derived from an EMBL/GenBank/DDBJ whole genome shotgun (WGS) entry which is preliminary data.</text>
</comment>
<protein>
    <recommendedName>
        <fullName evidence="2">CCHC-type domain-containing protein</fullName>
    </recommendedName>
</protein>
<sequence>MAKHGVTVTVVVPTPTFVPQAEKPDGEKIMIIEAWKQADLLCKGYILSALEDDLYNIYNAITTSKELWGALEKKYKTEDACFKKFVVANFLEYKMVDSKTIGSQVREFQHIVHDLITEDTVVNKAEKKFKGNCYNCGKDVHRSSDFCAPEKDKDKGKDKSQANIVEKINDANDLCALISECNLVGNPKKLFLDLGATRHIFSAKEVFATYTPAKYDEDLFIENTTTTMIA</sequence>
<evidence type="ECO:0000313" key="1">
    <source>
        <dbReference type="EMBL" id="TMX02484.1"/>
    </source>
</evidence>
<accession>A0A6N2CC01</accession>
<proteinExistence type="predicted"/>
<dbReference type="Pfam" id="PF14223">
    <property type="entry name" value="Retrotran_gag_2"/>
    <property type="match status" value="1"/>
</dbReference>
<dbReference type="PANTHER" id="PTHR47592:SF24">
    <property type="entry name" value="BNACNNG30200D PROTEIN"/>
    <property type="match status" value="1"/>
</dbReference>
<gene>
    <name evidence="1" type="ORF">EJD97_021409</name>
</gene>
<organism evidence="1">
    <name type="scientific">Solanum chilense</name>
    <name type="common">Tomato</name>
    <name type="synonym">Lycopersicon chilense</name>
    <dbReference type="NCBI Taxonomy" id="4083"/>
    <lineage>
        <taxon>Eukaryota</taxon>
        <taxon>Viridiplantae</taxon>
        <taxon>Streptophyta</taxon>
        <taxon>Embryophyta</taxon>
        <taxon>Tracheophyta</taxon>
        <taxon>Spermatophyta</taxon>
        <taxon>Magnoliopsida</taxon>
        <taxon>eudicotyledons</taxon>
        <taxon>Gunneridae</taxon>
        <taxon>Pentapetalae</taxon>
        <taxon>asterids</taxon>
        <taxon>lamiids</taxon>
        <taxon>Solanales</taxon>
        <taxon>Solanaceae</taxon>
        <taxon>Solanoideae</taxon>
        <taxon>Solaneae</taxon>
        <taxon>Solanum</taxon>
        <taxon>Solanum subgen. Lycopersicon</taxon>
    </lineage>
</organism>
<dbReference type="PANTHER" id="PTHR47592">
    <property type="entry name" value="PBF68 PROTEIN"/>
    <property type="match status" value="1"/>
</dbReference>
<reference evidence="1" key="1">
    <citation type="submission" date="2019-05" db="EMBL/GenBank/DDBJ databases">
        <title>The de novo reference genome and transcriptome assemblies of the wild tomato species Solanum chilense.</title>
        <authorList>
            <person name="Stam R."/>
            <person name="Nosenko T."/>
            <person name="Hoerger A.C."/>
            <person name="Stephan W."/>
            <person name="Seidel M.A."/>
            <person name="Kuhn J.M.M."/>
            <person name="Haberer G."/>
            <person name="Tellier A."/>
        </authorList>
    </citation>
    <scope>NUCLEOTIDE SEQUENCE</scope>
    <source>
        <tissue evidence="1">Mature leaves</tissue>
    </source>
</reference>
<dbReference type="EMBL" id="RXGB01000652">
    <property type="protein sequence ID" value="TMX02484.1"/>
    <property type="molecule type" value="Genomic_DNA"/>
</dbReference>
<name>A0A6N2CC01_SOLCI</name>
<evidence type="ECO:0008006" key="2">
    <source>
        <dbReference type="Google" id="ProtNLM"/>
    </source>
</evidence>
<dbReference type="AlphaFoldDB" id="A0A6N2CC01"/>